<gene>
    <name evidence="2" type="ORF">C7S16_3809</name>
</gene>
<feature type="region of interest" description="Disordered" evidence="1">
    <location>
        <begin position="1"/>
        <end position="28"/>
    </location>
</feature>
<proteinExistence type="predicted"/>
<accession>A0AAW9D004</accession>
<evidence type="ECO:0000313" key="2">
    <source>
        <dbReference type="EMBL" id="MDW9256478.1"/>
    </source>
</evidence>
<protein>
    <submittedName>
        <fullName evidence="2">Flagellar biosynthetic FlhB domain protein</fullName>
    </submittedName>
</protein>
<keyword evidence="2" id="KW-0969">Cilium</keyword>
<organism evidence="2 3">
    <name type="scientific">Burkholderia thailandensis</name>
    <dbReference type="NCBI Taxonomy" id="57975"/>
    <lineage>
        <taxon>Bacteria</taxon>
        <taxon>Pseudomonadati</taxon>
        <taxon>Pseudomonadota</taxon>
        <taxon>Betaproteobacteria</taxon>
        <taxon>Burkholderiales</taxon>
        <taxon>Burkholderiaceae</taxon>
        <taxon>Burkholderia</taxon>
        <taxon>pseudomallei group</taxon>
    </lineage>
</organism>
<sequence length="93" mass="10625">MRAACRGGGSPGERAPRSGGASRARMRRCSRRAPFSAIRRPLPAFHFPFHASRCRPPLACRIAPQNPPAPRRSRRNRFREIPRFPRFPRPIAR</sequence>
<evidence type="ECO:0000256" key="1">
    <source>
        <dbReference type="SAM" id="MobiDB-lite"/>
    </source>
</evidence>
<dbReference type="AlphaFoldDB" id="A0AAW9D004"/>
<dbReference type="EMBL" id="QXCT01000002">
    <property type="protein sequence ID" value="MDW9256478.1"/>
    <property type="molecule type" value="Genomic_DNA"/>
</dbReference>
<keyword evidence="2" id="KW-0966">Cell projection</keyword>
<reference evidence="2" key="1">
    <citation type="submission" date="2018-08" db="EMBL/GenBank/DDBJ databases">
        <title>Identification of Burkholderia cepacia strains that express a Burkholderia pseudomallei-like capsular polysaccharide.</title>
        <authorList>
            <person name="Burtnick M.N."/>
            <person name="Vongsouvath M."/>
            <person name="Newton P."/>
            <person name="Wuthiekanun V."/>
            <person name="Limmathurotsakul D."/>
            <person name="Brett P.J."/>
            <person name="Chantratita N."/>
            <person name="Dance D.A."/>
        </authorList>
    </citation>
    <scope>NUCLEOTIDE SEQUENCE</scope>
    <source>
        <strain evidence="2">SBXCC001</strain>
    </source>
</reference>
<comment type="caution">
    <text evidence="2">The sequence shown here is derived from an EMBL/GenBank/DDBJ whole genome shotgun (WGS) entry which is preliminary data.</text>
</comment>
<dbReference type="Proteomes" id="UP001272137">
    <property type="component" value="Unassembled WGS sequence"/>
</dbReference>
<name>A0AAW9D004_BURTH</name>
<feature type="region of interest" description="Disordered" evidence="1">
    <location>
        <begin position="60"/>
        <end position="93"/>
    </location>
</feature>
<keyword evidence="2" id="KW-0282">Flagellum</keyword>
<evidence type="ECO:0000313" key="3">
    <source>
        <dbReference type="Proteomes" id="UP001272137"/>
    </source>
</evidence>
<feature type="compositionally biased region" description="Gly residues" evidence="1">
    <location>
        <begin position="1"/>
        <end position="11"/>
    </location>
</feature>